<name>A0A8I3A8P1_9AGAM</name>
<keyword evidence="3" id="KW-1185">Reference proteome</keyword>
<feature type="region of interest" description="Disordered" evidence="1">
    <location>
        <begin position="1"/>
        <end position="117"/>
    </location>
</feature>
<gene>
    <name evidence="2" type="ORF">JVT61DRAFT_2898</name>
</gene>
<protein>
    <submittedName>
        <fullName evidence="2">Uncharacterized protein</fullName>
    </submittedName>
</protein>
<evidence type="ECO:0000313" key="2">
    <source>
        <dbReference type="EMBL" id="KAG6376013.1"/>
    </source>
</evidence>
<proteinExistence type="predicted"/>
<evidence type="ECO:0000256" key="1">
    <source>
        <dbReference type="SAM" id="MobiDB-lite"/>
    </source>
</evidence>
<dbReference type="EMBL" id="JAGFBS010000013">
    <property type="protein sequence ID" value="KAG6376013.1"/>
    <property type="molecule type" value="Genomic_DNA"/>
</dbReference>
<feature type="compositionally biased region" description="Basic residues" evidence="1">
    <location>
        <begin position="1"/>
        <end position="10"/>
    </location>
</feature>
<evidence type="ECO:0000313" key="3">
    <source>
        <dbReference type="Proteomes" id="UP000683000"/>
    </source>
</evidence>
<feature type="compositionally biased region" description="Low complexity" evidence="1">
    <location>
        <begin position="12"/>
        <end position="27"/>
    </location>
</feature>
<feature type="region of interest" description="Disordered" evidence="1">
    <location>
        <begin position="241"/>
        <end position="266"/>
    </location>
</feature>
<dbReference type="Proteomes" id="UP000683000">
    <property type="component" value="Unassembled WGS sequence"/>
</dbReference>
<dbReference type="AlphaFoldDB" id="A0A8I3A8P1"/>
<accession>A0A8I3A8P1</accession>
<reference evidence="2" key="1">
    <citation type="submission" date="2021-03" db="EMBL/GenBank/DDBJ databases">
        <title>Evolutionary innovations through gain and loss of genes in the ectomycorrhizal Boletales.</title>
        <authorList>
            <person name="Wu G."/>
            <person name="Miyauchi S."/>
            <person name="Morin E."/>
            <person name="Yang Z.-L."/>
            <person name="Xu J."/>
            <person name="Martin F.M."/>
        </authorList>
    </citation>
    <scope>NUCLEOTIDE SEQUENCE</scope>
    <source>
        <strain evidence="2">BR01</strain>
    </source>
</reference>
<comment type="caution">
    <text evidence="2">The sequence shown here is derived from an EMBL/GenBank/DDBJ whole genome shotgun (WGS) entry which is preliminary data.</text>
</comment>
<sequence>MPLQHPRPRPHFPSLSPLPFSVSDSDSILVHSRPPSPPNPCSLRYHPIPPQPFTPNHRDPNTDDDNTDLDHPENDDLPGSIDPLFHNQNDHPLPQAEAPLPHDHHPGNPHPPHPHTHAAPFNVALIPDHMITDDPDHQDIVDDAIMSVLPQPIPTPSSSQHSLPSIIALALKTHSVSFSTAVVSSSQTLSFSTSMTTITSSQRWTVISSIIHYVSVPGLVLMPSFPLSPLHMITLSTSSYPSPDSSNSGLRSPQSFPSPPQVAAHPHLSARGNLACPCPKHHPRTTHHLDALGDQDHDTDCDDLRLAEDFTSLNAPTTALLTTHTYMLVLFFTHVLSAM</sequence>
<organism evidence="2 3">
    <name type="scientific">Boletus reticuloceps</name>
    <dbReference type="NCBI Taxonomy" id="495285"/>
    <lineage>
        <taxon>Eukaryota</taxon>
        <taxon>Fungi</taxon>
        <taxon>Dikarya</taxon>
        <taxon>Basidiomycota</taxon>
        <taxon>Agaricomycotina</taxon>
        <taxon>Agaricomycetes</taxon>
        <taxon>Agaricomycetidae</taxon>
        <taxon>Boletales</taxon>
        <taxon>Boletineae</taxon>
        <taxon>Boletaceae</taxon>
        <taxon>Boletoideae</taxon>
        <taxon>Boletus</taxon>
    </lineage>
</organism>